<protein>
    <recommendedName>
        <fullName evidence="4">Lipoprotein</fullName>
    </recommendedName>
</protein>
<comment type="caution">
    <text evidence="2">The sequence shown here is derived from an EMBL/GenBank/DDBJ whole genome shotgun (WGS) entry which is preliminary data.</text>
</comment>
<feature type="chain" id="PRO_5040969998" description="Lipoprotein" evidence="1">
    <location>
        <begin position="26"/>
        <end position="291"/>
    </location>
</feature>
<evidence type="ECO:0008006" key="4">
    <source>
        <dbReference type="Google" id="ProtNLM"/>
    </source>
</evidence>
<feature type="signal peptide" evidence="1">
    <location>
        <begin position="1"/>
        <end position="25"/>
    </location>
</feature>
<proteinExistence type="predicted"/>
<dbReference type="RefSeq" id="WP_029098712.1">
    <property type="nucleotide sequence ID" value="NZ_JAPYYP010000027.1"/>
</dbReference>
<name>A0A9X3Z521_9BACL</name>
<sequence length="291" mass="32835">MRKAWNFIFLPLLCAALAGCNTMGARPNAAAAFDQVRDRFAEQEAFAFYGQTKLLTGDTANGNVVSFSGRKHGDGILMNVNLSQPERKRVNTLSLLSRQQRLYVKQGSDREWKSVGRDGSFRQELNNWDPVFAFRQMDELKKSVLPLTDRNTADDIEAVRVLLDSTRLKNWLAEQMKEQAGPHVQSAHQPRLKLAMMLSDGAWRAPRQGAAIQAAEPNVDEIIDQMELEAEYTVYYNKTTMLPTSLVMSIRSEYDANNQRVLEHAQVETFLQNYGQVPPLPEPTSAEKTAK</sequence>
<dbReference type="Proteomes" id="UP001151071">
    <property type="component" value="Unassembled WGS sequence"/>
</dbReference>
<evidence type="ECO:0000256" key="1">
    <source>
        <dbReference type="SAM" id="SignalP"/>
    </source>
</evidence>
<reference evidence="2" key="1">
    <citation type="submission" date="2022-12" db="EMBL/GenBank/DDBJ databases">
        <title>Draft genome sequence of the thermophilic strain Brevibacillus thermoruber HT42, isolated from Los Humeros, Puebla, Mexico, with biotechnological potential.</title>
        <authorList>
            <person name="Lara Sanchez J."/>
            <person name="Solis Palacios R."/>
            <person name="Bustos Baena A.S."/>
            <person name="Ruz Baez A.E."/>
            <person name="Espinosa Luna G."/>
            <person name="Oliart Ros R.M."/>
        </authorList>
    </citation>
    <scope>NUCLEOTIDE SEQUENCE</scope>
    <source>
        <strain evidence="2">HT42</strain>
    </source>
</reference>
<gene>
    <name evidence="2" type="ORF">O3V59_17645</name>
</gene>
<organism evidence="2 3">
    <name type="scientific">Brevibacillus thermoruber</name>
    <dbReference type="NCBI Taxonomy" id="33942"/>
    <lineage>
        <taxon>Bacteria</taxon>
        <taxon>Bacillati</taxon>
        <taxon>Bacillota</taxon>
        <taxon>Bacilli</taxon>
        <taxon>Bacillales</taxon>
        <taxon>Paenibacillaceae</taxon>
        <taxon>Brevibacillus</taxon>
    </lineage>
</organism>
<evidence type="ECO:0000313" key="3">
    <source>
        <dbReference type="Proteomes" id="UP001151071"/>
    </source>
</evidence>
<dbReference type="PROSITE" id="PS51257">
    <property type="entry name" value="PROKAR_LIPOPROTEIN"/>
    <property type="match status" value="1"/>
</dbReference>
<accession>A0A9X3Z521</accession>
<dbReference type="AlphaFoldDB" id="A0A9X3Z521"/>
<keyword evidence="1" id="KW-0732">Signal</keyword>
<dbReference type="EMBL" id="JAPYYP010000027">
    <property type="protein sequence ID" value="MDA5110195.1"/>
    <property type="molecule type" value="Genomic_DNA"/>
</dbReference>
<keyword evidence="3" id="KW-1185">Reference proteome</keyword>
<evidence type="ECO:0000313" key="2">
    <source>
        <dbReference type="EMBL" id="MDA5110195.1"/>
    </source>
</evidence>